<keyword evidence="7" id="KW-0067">ATP-binding</keyword>
<dbReference type="Pfam" id="PF13361">
    <property type="entry name" value="UvrD_C"/>
    <property type="match status" value="1"/>
</dbReference>
<dbReference type="GO" id="GO:0003677">
    <property type="term" value="F:DNA binding"/>
    <property type="evidence" value="ECO:0007669"/>
    <property type="project" value="UniProtKB-KW"/>
</dbReference>
<evidence type="ECO:0000256" key="4">
    <source>
        <dbReference type="ARBA" id="ARBA00022801"/>
    </source>
</evidence>
<keyword evidence="1" id="KW-0540">Nuclease</keyword>
<accession>A0A9E6UN46</accession>
<evidence type="ECO:0000256" key="9">
    <source>
        <dbReference type="ARBA" id="ARBA00023204"/>
    </source>
</evidence>
<dbReference type="InterPro" id="IPR027417">
    <property type="entry name" value="P-loop_NTPase"/>
</dbReference>
<keyword evidence="3" id="KW-0227">DNA damage</keyword>
<dbReference type="EMBL" id="CP081869">
    <property type="protein sequence ID" value="QZO00661.1"/>
    <property type="molecule type" value="Genomic_DNA"/>
</dbReference>
<evidence type="ECO:0000256" key="5">
    <source>
        <dbReference type="ARBA" id="ARBA00022806"/>
    </source>
</evidence>
<keyword evidence="5" id="KW-0347">Helicase</keyword>
<evidence type="ECO:0000256" key="8">
    <source>
        <dbReference type="ARBA" id="ARBA00023125"/>
    </source>
</evidence>
<evidence type="ECO:0000256" key="7">
    <source>
        <dbReference type="ARBA" id="ARBA00022840"/>
    </source>
</evidence>
<dbReference type="InterPro" id="IPR014017">
    <property type="entry name" value="DNA_helicase_UvrD-like_C"/>
</dbReference>
<dbReference type="Gene3D" id="3.90.320.10">
    <property type="match status" value="1"/>
</dbReference>
<dbReference type="GO" id="GO:0009338">
    <property type="term" value="C:exodeoxyribonuclease V complex"/>
    <property type="evidence" value="ECO:0007669"/>
    <property type="project" value="TreeGrafter"/>
</dbReference>
<dbReference type="SUPFAM" id="SSF52540">
    <property type="entry name" value="P-loop containing nucleoside triphosphate hydrolases"/>
    <property type="match status" value="1"/>
</dbReference>
<dbReference type="GO" id="GO:0005829">
    <property type="term" value="C:cytosol"/>
    <property type="evidence" value="ECO:0007669"/>
    <property type="project" value="TreeGrafter"/>
</dbReference>
<gene>
    <name evidence="11" type="ORF">K6K41_02805</name>
</gene>
<keyword evidence="2" id="KW-0547">Nucleotide-binding</keyword>
<dbReference type="InterPro" id="IPR011604">
    <property type="entry name" value="PDDEXK-like_dom_sf"/>
</dbReference>
<keyword evidence="12" id="KW-1185">Reference proteome</keyword>
<dbReference type="KEGG" id="cmet:K6K41_02805"/>
<sequence length="580" mass="64038">MRLVGRYVVSDRKTGTPRPCEPGDIALLAPMGTDLWRYEAALEEKGLSVATQAGKGLFRRQEIQDLIALSRVLADPRDSLALAALLRGPLVGMTEEQMLDMLDALPQEEGRGRPRLSRQIDPDRVTDEIGERTLRKLQNLSRIARRTAPYDALAQAIDELEVRAIIRGRYAGDPERALANVDRFIEMARPYAVRGLRAFSDDMARAWNHNEKLQEGRPDAEEHSVSIITMHSAKGLQWPIVIPINSRTKLMPAPSLVFNPSTRQMSMKLFGVEPLGHDDNKAAYEANVAAERVRLWYVATTRAEDLLVMPRFSEDSAKQDWSIVDFALKELPEFDLTPFPPQTYAHGAGASNAETAESFYADTLRIRARKTIKWKTPSRHDEVAKPVLADPEMDAIVDDPLEDRPVVKGSARRGVVLHKLMEEVIGGETADDLASLKERTTILVGQLMKRGETIETSDLDVDELAGSVLRTLGIAEVAALRARLVAELPVAASFNGDEELVTYGIADAVALEGDRIDIVIDWKSDVEPGSSVVAGYRAQVADYLKTVDAKRGLIVFMTTGKVIEVLALPIAMHARNASQG</sequence>
<dbReference type="GO" id="GO:0043138">
    <property type="term" value="F:3'-5' DNA helicase activity"/>
    <property type="evidence" value="ECO:0007669"/>
    <property type="project" value="TreeGrafter"/>
</dbReference>
<evidence type="ECO:0000256" key="2">
    <source>
        <dbReference type="ARBA" id="ARBA00022741"/>
    </source>
</evidence>
<dbReference type="PROSITE" id="PS51217">
    <property type="entry name" value="UVRD_HELICASE_CTER"/>
    <property type="match status" value="1"/>
</dbReference>
<dbReference type="Gene3D" id="3.40.50.300">
    <property type="entry name" value="P-loop containing nucleotide triphosphate hydrolases"/>
    <property type="match status" value="1"/>
</dbReference>
<dbReference type="PANTHER" id="PTHR11070:SF23">
    <property type="entry name" value="RECBCD ENZYME SUBUNIT RECB"/>
    <property type="match status" value="1"/>
</dbReference>
<evidence type="ECO:0000256" key="6">
    <source>
        <dbReference type="ARBA" id="ARBA00022839"/>
    </source>
</evidence>
<dbReference type="AlphaFoldDB" id="A0A9E6UN46"/>
<proteinExistence type="predicted"/>
<reference evidence="11" key="1">
    <citation type="submission" date="2021-08" db="EMBL/GenBank/DDBJ databases">
        <authorList>
            <person name="Zhang H."/>
            <person name="Xu M."/>
            <person name="Yu Z."/>
            <person name="Yang L."/>
            <person name="Cai Y."/>
        </authorList>
    </citation>
    <scope>NUCLEOTIDE SEQUENCE</scope>
    <source>
        <strain evidence="11">CHL1</strain>
    </source>
</reference>
<protein>
    <recommendedName>
        <fullName evidence="10">UvrD-like helicase C-terminal domain-containing protein</fullName>
    </recommendedName>
</protein>
<evidence type="ECO:0000256" key="1">
    <source>
        <dbReference type="ARBA" id="ARBA00022722"/>
    </source>
</evidence>
<dbReference type="PANTHER" id="PTHR11070">
    <property type="entry name" value="UVRD / RECB / PCRA DNA HELICASE FAMILY MEMBER"/>
    <property type="match status" value="1"/>
</dbReference>
<name>A0A9E6UN46_9HYPH</name>
<keyword evidence="6" id="KW-0269">Exonuclease</keyword>
<dbReference type="RefSeq" id="WP_261403835.1">
    <property type="nucleotide sequence ID" value="NZ_CP081869.1"/>
</dbReference>
<dbReference type="GO" id="GO:0000725">
    <property type="term" value="P:recombinational repair"/>
    <property type="evidence" value="ECO:0007669"/>
    <property type="project" value="TreeGrafter"/>
</dbReference>
<dbReference type="GO" id="GO:0005524">
    <property type="term" value="F:ATP binding"/>
    <property type="evidence" value="ECO:0007669"/>
    <property type="project" value="UniProtKB-KW"/>
</dbReference>
<keyword evidence="8" id="KW-0238">DNA-binding</keyword>
<dbReference type="GO" id="GO:0004527">
    <property type="term" value="F:exonuclease activity"/>
    <property type="evidence" value="ECO:0007669"/>
    <property type="project" value="UniProtKB-KW"/>
</dbReference>
<organism evidence="11 12">
    <name type="scientific">Chenggangzhangella methanolivorans</name>
    <dbReference type="NCBI Taxonomy" id="1437009"/>
    <lineage>
        <taxon>Bacteria</taxon>
        <taxon>Pseudomonadati</taxon>
        <taxon>Pseudomonadota</taxon>
        <taxon>Alphaproteobacteria</taxon>
        <taxon>Hyphomicrobiales</taxon>
        <taxon>Methylopilaceae</taxon>
        <taxon>Chenggangzhangella</taxon>
    </lineage>
</organism>
<dbReference type="InterPro" id="IPR000212">
    <property type="entry name" value="DNA_helicase_UvrD/REP"/>
</dbReference>
<evidence type="ECO:0000313" key="12">
    <source>
        <dbReference type="Proteomes" id="UP000825701"/>
    </source>
</evidence>
<evidence type="ECO:0000256" key="3">
    <source>
        <dbReference type="ARBA" id="ARBA00022763"/>
    </source>
</evidence>
<evidence type="ECO:0000313" key="11">
    <source>
        <dbReference type="EMBL" id="QZO00661.1"/>
    </source>
</evidence>
<dbReference type="Proteomes" id="UP000825701">
    <property type="component" value="Chromosome"/>
</dbReference>
<evidence type="ECO:0000259" key="10">
    <source>
        <dbReference type="PROSITE" id="PS51217"/>
    </source>
</evidence>
<dbReference type="Gene3D" id="1.10.486.10">
    <property type="entry name" value="PCRA, domain 4"/>
    <property type="match status" value="1"/>
</dbReference>
<keyword evidence="4" id="KW-0378">Hydrolase</keyword>
<keyword evidence="9" id="KW-0234">DNA repair</keyword>
<feature type="domain" description="UvrD-like helicase C-terminal" evidence="10">
    <location>
        <begin position="1"/>
        <end position="235"/>
    </location>
</feature>